<evidence type="ECO:0000256" key="15">
    <source>
        <dbReference type="PIRSR" id="PIRSR600829-1"/>
    </source>
</evidence>
<comment type="subcellular location">
    <subcellularLocation>
        <location evidence="1">Cell membrane</location>
        <topology evidence="1">Multi-pass membrane protein</topology>
    </subcellularLocation>
</comment>
<evidence type="ECO:0000256" key="19">
    <source>
        <dbReference type="SAM" id="Phobius"/>
    </source>
</evidence>
<feature type="binding site" evidence="17">
    <location>
        <position position="32"/>
    </location>
    <ligand>
        <name>ATP</name>
        <dbReference type="ChEBI" id="CHEBI:30616"/>
    </ligand>
</feature>
<feature type="transmembrane region" description="Helical" evidence="19">
    <location>
        <begin position="35"/>
        <end position="53"/>
    </location>
</feature>
<dbReference type="Proteomes" id="UP000195141">
    <property type="component" value="Chromosome"/>
</dbReference>
<evidence type="ECO:0000256" key="9">
    <source>
        <dbReference type="ARBA" id="ARBA00022840"/>
    </source>
</evidence>
<evidence type="ECO:0000256" key="12">
    <source>
        <dbReference type="ARBA" id="ARBA00023136"/>
    </source>
</evidence>
<dbReference type="AlphaFoldDB" id="A0A242KBE1"/>
<feature type="transmembrane region" description="Helical" evidence="19">
    <location>
        <begin position="59"/>
        <end position="79"/>
    </location>
</feature>
<evidence type="ECO:0000256" key="8">
    <source>
        <dbReference type="ARBA" id="ARBA00022777"/>
    </source>
</evidence>
<evidence type="ECO:0000256" key="16">
    <source>
        <dbReference type="PIRSR" id="PIRSR600829-2"/>
    </source>
</evidence>
<reference evidence="21" key="2">
    <citation type="submission" date="2017-05" db="EMBL/GenBank/DDBJ databases">
        <authorList>
            <consortium name="The Broad Institute Genomics Platform"/>
            <consortium name="The Broad Institute Genomic Center for Infectious Diseases"/>
            <person name="Earl A."/>
            <person name="Manson A."/>
            <person name="Schwartman J."/>
            <person name="Gilmore M."/>
            <person name="Abouelleil A."/>
            <person name="Cao P."/>
            <person name="Chapman S."/>
            <person name="Cusick C."/>
            <person name="Shea T."/>
            <person name="Young S."/>
            <person name="Neafsey D."/>
            <person name="Nusbaum C."/>
            <person name="Birren B."/>
        </authorList>
    </citation>
    <scope>NUCLEOTIDE SEQUENCE</scope>
    <source>
        <strain evidence="21">9E7_DIV0242</strain>
    </source>
</reference>
<organism evidence="20">
    <name type="scientific">Candidatus Enterococcus clewellii</name>
    <dbReference type="NCBI Taxonomy" id="1834193"/>
    <lineage>
        <taxon>Bacteria</taxon>
        <taxon>Bacillati</taxon>
        <taxon>Bacillota</taxon>
        <taxon>Bacilli</taxon>
        <taxon>Lactobacillales</taxon>
        <taxon>Enterococcaceae</taxon>
        <taxon>Enterococcus</taxon>
    </lineage>
</organism>
<comment type="cofactor">
    <cofactor evidence="18">
        <name>Mg(2+)</name>
        <dbReference type="ChEBI" id="CHEBI:18420"/>
    </cofactor>
    <text evidence="18">Mn(2+), Zn(2+), Cd(2+) and Co(2+) support activity to lesser extents.</text>
</comment>
<feature type="binding site" evidence="17">
    <location>
        <begin position="99"/>
        <end position="100"/>
    </location>
    <ligand>
        <name>ATP</name>
        <dbReference type="ChEBI" id="CHEBI:30616"/>
    </ligand>
</feature>
<evidence type="ECO:0000256" key="18">
    <source>
        <dbReference type="PIRSR" id="PIRSR600829-4"/>
    </source>
</evidence>
<keyword evidence="11" id="KW-0443">Lipid metabolism</keyword>
<dbReference type="EMBL" id="CP147247">
    <property type="protein sequence ID" value="WYJ88439.1"/>
    <property type="molecule type" value="Genomic_DNA"/>
</dbReference>
<evidence type="ECO:0000256" key="17">
    <source>
        <dbReference type="PIRSR" id="PIRSR600829-3"/>
    </source>
</evidence>
<dbReference type="Pfam" id="PF01219">
    <property type="entry name" value="DAGK_prokar"/>
    <property type="match status" value="1"/>
</dbReference>
<dbReference type="GO" id="GO:0005886">
    <property type="term" value="C:plasma membrane"/>
    <property type="evidence" value="ECO:0007669"/>
    <property type="project" value="UniProtKB-SubCell"/>
</dbReference>
<accession>A0A242KBE1</accession>
<keyword evidence="3" id="KW-1003">Cell membrane</keyword>
<dbReference type="PANTHER" id="PTHR34299">
    <property type="entry name" value="DIACYLGLYCEROL KINASE"/>
    <property type="match status" value="1"/>
</dbReference>
<reference evidence="21" key="3">
    <citation type="submission" date="2024-03" db="EMBL/GenBank/DDBJ databases">
        <title>The Genome Sequence of Enterococcus sp. DIV0242b.</title>
        <authorList>
            <consortium name="The Broad Institute Genomics Platform"/>
            <consortium name="The Broad Institute Microbial Omics Core"/>
            <consortium name="The Broad Institute Genomic Center for Infectious Diseases"/>
            <person name="Earl A."/>
            <person name="Manson A."/>
            <person name="Gilmore M."/>
            <person name="Schwartman J."/>
            <person name="Shea T."/>
            <person name="Abouelleil A."/>
            <person name="Cao P."/>
            <person name="Chapman S."/>
            <person name="Cusick C."/>
            <person name="Young S."/>
            <person name="Neafsey D."/>
            <person name="Nusbaum C."/>
            <person name="Birren B."/>
        </authorList>
    </citation>
    <scope>NUCLEOTIDE SEQUENCE</scope>
    <source>
        <strain evidence="21">9E7_DIV0242</strain>
    </source>
</reference>
<evidence type="ECO:0000313" key="20">
    <source>
        <dbReference type="EMBL" id="OTP18389.1"/>
    </source>
</evidence>
<keyword evidence="18" id="KW-0479">Metal-binding</keyword>
<feature type="binding site" evidence="16">
    <location>
        <position position="73"/>
    </location>
    <ligand>
        <name>substrate</name>
    </ligand>
</feature>
<evidence type="ECO:0000256" key="1">
    <source>
        <dbReference type="ARBA" id="ARBA00004651"/>
    </source>
</evidence>
<evidence type="ECO:0000256" key="14">
    <source>
        <dbReference type="ARBA" id="ARBA00023264"/>
    </source>
</evidence>
<reference evidence="20" key="1">
    <citation type="submission" date="2017-05" db="EMBL/GenBank/DDBJ databases">
        <title>The Genome Sequence of Enterococcus sp. 9E7_DIV0242.</title>
        <authorList>
            <consortium name="The Broad Institute Genomics Platform"/>
            <consortium name="The Broad Institute Genomic Center for Infectious Diseases"/>
            <person name="Earl A."/>
            <person name="Manson A."/>
            <person name="Schwartman J."/>
            <person name="Gilmore M."/>
            <person name="Abouelleil A."/>
            <person name="Cao P."/>
            <person name="Chapman S."/>
            <person name="Cusick C."/>
            <person name="Shea T."/>
            <person name="Young S."/>
            <person name="Neafsey D."/>
            <person name="Nusbaum C."/>
            <person name="Birren B."/>
        </authorList>
    </citation>
    <scope>NUCLEOTIDE SEQUENCE [LARGE SCALE GENOMIC DNA]</scope>
    <source>
        <strain evidence="20">9E7_DIV0242</strain>
    </source>
</reference>
<gene>
    <name evidence="21" type="ORF">A5888_000158</name>
    <name evidence="20" type="ORF">A5888_000203</name>
</gene>
<feature type="binding site" evidence="17">
    <location>
        <position position="80"/>
    </location>
    <ligand>
        <name>ATP</name>
        <dbReference type="ChEBI" id="CHEBI:30616"/>
    </ligand>
</feature>
<feature type="binding site" evidence="18">
    <location>
        <position position="80"/>
    </location>
    <ligand>
        <name>a divalent metal cation</name>
        <dbReference type="ChEBI" id="CHEBI:60240"/>
    </ligand>
</feature>
<dbReference type="InterPro" id="IPR033717">
    <property type="entry name" value="UDPK"/>
</dbReference>
<evidence type="ECO:0000256" key="10">
    <source>
        <dbReference type="ARBA" id="ARBA00022989"/>
    </source>
</evidence>
<dbReference type="GO" id="GO:0016301">
    <property type="term" value="F:kinase activity"/>
    <property type="evidence" value="ECO:0007669"/>
    <property type="project" value="UniProtKB-KW"/>
</dbReference>
<evidence type="ECO:0000313" key="22">
    <source>
        <dbReference type="Proteomes" id="UP000195141"/>
    </source>
</evidence>
<keyword evidence="18" id="KW-0460">Magnesium</keyword>
<evidence type="ECO:0000256" key="6">
    <source>
        <dbReference type="ARBA" id="ARBA00022692"/>
    </source>
</evidence>
<keyword evidence="4" id="KW-0444">Lipid biosynthesis</keyword>
<dbReference type="Gene3D" id="1.10.287.3610">
    <property type="match status" value="1"/>
</dbReference>
<evidence type="ECO:0000256" key="13">
    <source>
        <dbReference type="ARBA" id="ARBA00023209"/>
    </source>
</evidence>
<keyword evidence="5" id="KW-0808">Transferase</keyword>
<protein>
    <submittedName>
        <fullName evidence="20">Diacylglycerol kinase</fullName>
    </submittedName>
</protein>
<evidence type="ECO:0000256" key="3">
    <source>
        <dbReference type="ARBA" id="ARBA00022475"/>
    </source>
</evidence>
<dbReference type="GO" id="GO:0005524">
    <property type="term" value="F:ATP binding"/>
    <property type="evidence" value="ECO:0007669"/>
    <property type="project" value="UniProtKB-KW"/>
</dbReference>
<evidence type="ECO:0000313" key="21">
    <source>
        <dbReference type="EMBL" id="WYJ88439.1"/>
    </source>
</evidence>
<comment type="similarity">
    <text evidence="2">Belongs to the bacterial diacylglycerol kinase family.</text>
</comment>
<dbReference type="OrthoDB" id="9789934at2"/>
<keyword evidence="13" id="KW-0594">Phospholipid biosynthesis</keyword>
<dbReference type="PANTHER" id="PTHR34299:SF1">
    <property type="entry name" value="DIACYLGLYCEROL KINASE"/>
    <property type="match status" value="1"/>
</dbReference>
<sequence>MALKDKQTEKNKHFIASLEFALQGVRTVFKEERNMRTHVLMGALAIIAGFLFQLNAMEWLWLLLVIFLVLIIEIINTAFENVVDMCTDFHFHPIGKKIKDMAAGAVLITACFSLLVGSILFLPKIWRLITEYLF</sequence>
<feature type="transmembrane region" description="Helical" evidence="19">
    <location>
        <begin position="100"/>
        <end position="122"/>
    </location>
</feature>
<dbReference type="InterPro" id="IPR000829">
    <property type="entry name" value="DAGK"/>
</dbReference>
<dbReference type="RefSeq" id="WP_086347383.1">
    <property type="nucleotide sequence ID" value="NZ_CP147247.1"/>
</dbReference>
<keyword evidence="7 17" id="KW-0547">Nucleotide-binding</keyword>
<keyword evidence="14" id="KW-1208">Phospholipid metabolism</keyword>
<dbReference type="EMBL" id="NGMM01000001">
    <property type="protein sequence ID" value="OTP18389.1"/>
    <property type="molecule type" value="Genomic_DNA"/>
</dbReference>
<feature type="active site" description="Proton acceptor" evidence="15">
    <location>
        <position position="73"/>
    </location>
</feature>
<dbReference type="CDD" id="cd14265">
    <property type="entry name" value="UDPK_IM_like"/>
    <property type="match status" value="1"/>
</dbReference>
<evidence type="ECO:0000256" key="2">
    <source>
        <dbReference type="ARBA" id="ARBA00005967"/>
    </source>
</evidence>
<keyword evidence="10 19" id="KW-1133">Transmembrane helix</keyword>
<feature type="binding site" evidence="18">
    <location>
        <position position="32"/>
    </location>
    <ligand>
        <name>a divalent metal cation</name>
        <dbReference type="ChEBI" id="CHEBI:60240"/>
    </ligand>
</feature>
<proteinExistence type="inferred from homology"/>
<evidence type="ECO:0000256" key="4">
    <source>
        <dbReference type="ARBA" id="ARBA00022516"/>
    </source>
</evidence>
<dbReference type="GO" id="GO:0046872">
    <property type="term" value="F:metal ion binding"/>
    <property type="evidence" value="ECO:0007669"/>
    <property type="project" value="UniProtKB-KW"/>
</dbReference>
<keyword evidence="8 20" id="KW-0418">Kinase</keyword>
<evidence type="ECO:0000256" key="5">
    <source>
        <dbReference type="ARBA" id="ARBA00022679"/>
    </source>
</evidence>
<dbReference type="GO" id="GO:0008654">
    <property type="term" value="P:phospholipid biosynthetic process"/>
    <property type="evidence" value="ECO:0007669"/>
    <property type="project" value="UniProtKB-KW"/>
</dbReference>
<dbReference type="InterPro" id="IPR036945">
    <property type="entry name" value="DAGK_sf"/>
</dbReference>
<keyword evidence="6 19" id="KW-0812">Transmembrane</keyword>
<keyword evidence="22" id="KW-1185">Reference proteome</keyword>
<evidence type="ECO:0000256" key="11">
    <source>
        <dbReference type="ARBA" id="ARBA00023098"/>
    </source>
</evidence>
<name>A0A242KBE1_9ENTE</name>
<keyword evidence="12 19" id="KW-0472">Membrane</keyword>
<evidence type="ECO:0000256" key="7">
    <source>
        <dbReference type="ARBA" id="ARBA00022741"/>
    </source>
</evidence>
<keyword evidence="9 17" id="KW-0067">ATP-binding</keyword>